<dbReference type="SUPFAM" id="SSF53448">
    <property type="entry name" value="Nucleotide-diphospho-sugar transferases"/>
    <property type="match status" value="1"/>
</dbReference>
<accession>A0A6G0WP26</accession>
<dbReference type="PANTHER" id="PTHR11183">
    <property type="entry name" value="GLYCOGENIN SUBFAMILY MEMBER"/>
    <property type="match status" value="1"/>
</dbReference>
<proteinExistence type="predicted"/>
<protein>
    <recommendedName>
        <fullName evidence="4">Nucleotide-diphospho-sugar transferase domain-containing protein</fullName>
    </recommendedName>
</protein>
<organism evidence="2 3">
    <name type="scientific">Aphanomyces euteiches</name>
    <dbReference type="NCBI Taxonomy" id="100861"/>
    <lineage>
        <taxon>Eukaryota</taxon>
        <taxon>Sar</taxon>
        <taxon>Stramenopiles</taxon>
        <taxon>Oomycota</taxon>
        <taxon>Saprolegniomycetes</taxon>
        <taxon>Saprolegniales</taxon>
        <taxon>Verrucalvaceae</taxon>
        <taxon>Aphanomyces</taxon>
    </lineage>
</organism>
<dbReference type="InterPro" id="IPR029044">
    <property type="entry name" value="Nucleotide-diphossugar_trans"/>
</dbReference>
<comment type="caution">
    <text evidence="2">The sequence shown here is derived from an EMBL/GenBank/DDBJ whole genome shotgun (WGS) entry which is preliminary data.</text>
</comment>
<dbReference type="Proteomes" id="UP000481153">
    <property type="component" value="Unassembled WGS sequence"/>
</dbReference>
<keyword evidence="1" id="KW-1133">Transmembrane helix</keyword>
<sequence>MAGRLSPRTWGFIAVVFVIVLAFSMLELDLALLQTATKPPHALIFSAVNTVLPKHAYMLYATDARTVCNAIIMAHNIRASGTPREIPIVVLVTNDVPSDYFDRLHDAELVPIAIEPWRQIVPGSSDFTWTDSLAKLRIFQERGYDKVIYLDSDAWLHRNLDHLFALGDAVLWAPHAYYIGEQYQFGSTLLVLTPSNALFGKLEQAMKNPPKPNYYDMDVLNDLWRLDCGYLPSHYVVLTPTLNEDATFGFANKSERINKTYIHHFTVGYELHKPWLIERSQVTERNPSFHPLFYDLFFMFWKAEAELCPWL</sequence>
<name>A0A6G0WP26_9STRA</name>
<dbReference type="InterPro" id="IPR050587">
    <property type="entry name" value="GNT1/Glycosyltrans_8"/>
</dbReference>
<dbReference type="Gene3D" id="3.90.550.10">
    <property type="entry name" value="Spore Coat Polysaccharide Biosynthesis Protein SpsA, Chain A"/>
    <property type="match status" value="1"/>
</dbReference>
<reference evidence="2 3" key="1">
    <citation type="submission" date="2019-07" db="EMBL/GenBank/DDBJ databases">
        <title>Genomics analysis of Aphanomyces spp. identifies a new class of oomycete effector associated with host adaptation.</title>
        <authorList>
            <person name="Gaulin E."/>
        </authorList>
    </citation>
    <scope>NUCLEOTIDE SEQUENCE [LARGE SCALE GENOMIC DNA]</scope>
    <source>
        <strain evidence="2 3">ATCC 201684</strain>
    </source>
</reference>
<dbReference type="VEuPathDB" id="FungiDB:AeMF1_012088"/>
<keyword evidence="1" id="KW-0472">Membrane</keyword>
<dbReference type="AlphaFoldDB" id="A0A6G0WP26"/>
<keyword evidence="1" id="KW-0812">Transmembrane</keyword>
<gene>
    <name evidence="2" type="ORF">Ae201684_013113</name>
</gene>
<evidence type="ECO:0000313" key="3">
    <source>
        <dbReference type="Proteomes" id="UP000481153"/>
    </source>
</evidence>
<keyword evidence="3" id="KW-1185">Reference proteome</keyword>
<evidence type="ECO:0000256" key="1">
    <source>
        <dbReference type="SAM" id="Phobius"/>
    </source>
</evidence>
<dbReference type="EMBL" id="VJMJ01000167">
    <property type="protein sequence ID" value="KAF0729135.1"/>
    <property type="molecule type" value="Genomic_DNA"/>
</dbReference>
<evidence type="ECO:0000313" key="2">
    <source>
        <dbReference type="EMBL" id="KAF0729135.1"/>
    </source>
</evidence>
<feature type="transmembrane region" description="Helical" evidence="1">
    <location>
        <begin position="12"/>
        <end position="33"/>
    </location>
</feature>
<evidence type="ECO:0008006" key="4">
    <source>
        <dbReference type="Google" id="ProtNLM"/>
    </source>
</evidence>